<name>A0A8D8PDH1_CULPI</name>
<sequence>MSAPCAWPDLKRWRAGKSTRCCCTECAKRVPNGTYAVTNARMTQTSGPSRSRWEKRLSRKSRMLRKKRWKTLPHRVVKRSEKVPSFHVEVHRSCFVTDAAISRTKSSTWPDISKSGPTRE</sequence>
<reference evidence="1" key="1">
    <citation type="submission" date="2021-05" db="EMBL/GenBank/DDBJ databases">
        <authorList>
            <person name="Alioto T."/>
            <person name="Alioto T."/>
            <person name="Gomez Garrido J."/>
        </authorList>
    </citation>
    <scope>NUCLEOTIDE SEQUENCE</scope>
</reference>
<proteinExistence type="predicted"/>
<evidence type="ECO:0000313" key="1">
    <source>
        <dbReference type="EMBL" id="CAG6597729.1"/>
    </source>
</evidence>
<dbReference type="EMBL" id="HBUE01339666">
    <property type="protein sequence ID" value="CAG6597729.1"/>
    <property type="molecule type" value="Transcribed_RNA"/>
</dbReference>
<organism evidence="1">
    <name type="scientific">Culex pipiens</name>
    <name type="common">House mosquito</name>
    <dbReference type="NCBI Taxonomy" id="7175"/>
    <lineage>
        <taxon>Eukaryota</taxon>
        <taxon>Metazoa</taxon>
        <taxon>Ecdysozoa</taxon>
        <taxon>Arthropoda</taxon>
        <taxon>Hexapoda</taxon>
        <taxon>Insecta</taxon>
        <taxon>Pterygota</taxon>
        <taxon>Neoptera</taxon>
        <taxon>Endopterygota</taxon>
        <taxon>Diptera</taxon>
        <taxon>Nematocera</taxon>
        <taxon>Culicoidea</taxon>
        <taxon>Culicidae</taxon>
        <taxon>Culicinae</taxon>
        <taxon>Culicini</taxon>
        <taxon>Culex</taxon>
        <taxon>Culex</taxon>
    </lineage>
</organism>
<protein>
    <submittedName>
        <fullName evidence="1">(northern house mosquito) hypothetical protein</fullName>
    </submittedName>
</protein>
<dbReference type="EMBL" id="HBUE01076558">
    <property type="protein sequence ID" value="CAG6475385.1"/>
    <property type="molecule type" value="Transcribed_RNA"/>
</dbReference>
<accession>A0A8D8PDH1</accession>
<dbReference type="AlphaFoldDB" id="A0A8D8PDH1"/>
<dbReference type="EMBL" id="HBUE01232807">
    <property type="protein sequence ID" value="CAG6545566.1"/>
    <property type="molecule type" value="Transcribed_RNA"/>
</dbReference>